<keyword evidence="2" id="KW-0812">Transmembrane</keyword>
<feature type="signal peptide" evidence="3">
    <location>
        <begin position="1"/>
        <end position="27"/>
    </location>
</feature>
<feature type="region of interest" description="Disordered" evidence="1">
    <location>
        <begin position="77"/>
        <end position="420"/>
    </location>
</feature>
<gene>
    <name evidence="5" type="ORF">C4B63_106g49</name>
    <name evidence="4" type="ORF">C4B63_106g57</name>
</gene>
<dbReference type="EMBL" id="PRFA01000106">
    <property type="protein sequence ID" value="PWU86942.1"/>
    <property type="molecule type" value="Genomic_DNA"/>
</dbReference>
<dbReference type="VEuPathDB" id="TriTrypDB:TcG_10968"/>
<dbReference type="VEuPathDB" id="TriTrypDB:ECC02_010348"/>
<organism evidence="4 6">
    <name type="scientific">Trypanosoma cruzi</name>
    <dbReference type="NCBI Taxonomy" id="5693"/>
    <lineage>
        <taxon>Eukaryota</taxon>
        <taxon>Discoba</taxon>
        <taxon>Euglenozoa</taxon>
        <taxon>Kinetoplastea</taxon>
        <taxon>Metakinetoplastina</taxon>
        <taxon>Trypanosomatida</taxon>
        <taxon>Trypanosomatidae</taxon>
        <taxon>Trypanosoma</taxon>
        <taxon>Schizotrypanum</taxon>
    </lineage>
</organism>
<dbReference type="VEuPathDB" id="TriTrypDB:BCY84_03317"/>
<reference evidence="4 6" key="1">
    <citation type="journal article" date="2018" name="Microb. Genom.">
        <title>Expanding an expanded genome: long-read sequencing of Trypanosoma cruzi.</title>
        <authorList>
            <person name="Berna L."/>
            <person name="Rodriguez M."/>
            <person name="Chiribao M.L."/>
            <person name="Parodi-Talice A."/>
            <person name="Pita S."/>
            <person name="Rijo G."/>
            <person name="Alvarez-Valin F."/>
            <person name="Robello C."/>
        </authorList>
    </citation>
    <scope>NUCLEOTIDE SEQUENCE [LARGE SCALE GENOMIC DNA]</scope>
    <source>
        <strain evidence="4 6">Dm28c</strain>
    </source>
</reference>
<dbReference type="VEuPathDB" id="TriTrypDB:TCSYLVIO_007913"/>
<evidence type="ECO:0000313" key="4">
    <source>
        <dbReference type="EMBL" id="PWU86938.1"/>
    </source>
</evidence>
<dbReference type="VEuPathDB" id="TriTrypDB:Tc_MARK_7800"/>
<feature type="compositionally biased region" description="Low complexity" evidence="1">
    <location>
        <begin position="317"/>
        <end position="354"/>
    </location>
</feature>
<evidence type="ECO:0000256" key="2">
    <source>
        <dbReference type="SAM" id="Phobius"/>
    </source>
</evidence>
<dbReference type="EMBL" id="PRFA01000106">
    <property type="protein sequence ID" value="PWU86938.1"/>
    <property type="molecule type" value="Genomic_DNA"/>
</dbReference>
<comment type="caution">
    <text evidence="4">The sequence shown here is derived from an EMBL/GenBank/DDBJ whole genome shotgun (WGS) entry which is preliminary data.</text>
</comment>
<feature type="compositionally biased region" description="Polar residues" evidence="1">
    <location>
        <begin position="395"/>
        <end position="406"/>
    </location>
</feature>
<feature type="chain" id="PRO_5036053375" evidence="3">
    <location>
        <begin position="28"/>
        <end position="444"/>
    </location>
</feature>
<feature type="compositionally biased region" description="Gly residues" evidence="1">
    <location>
        <begin position="101"/>
        <end position="129"/>
    </location>
</feature>
<feature type="compositionally biased region" description="Low complexity" evidence="1">
    <location>
        <begin position="148"/>
        <end position="161"/>
    </location>
</feature>
<dbReference type="VEuPathDB" id="TriTrypDB:C4B63_106g49"/>
<dbReference type="VEuPathDB" id="TriTrypDB:TcYC6_0159160"/>
<evidence type="ECO:0000313" key="5">
    <source>
        <dbReference type="EMBL" id="PWU86942.1"/>
    </source>
</evidence>
<proteinExistence type="predicted"/>
<dbReference type="VEuPathDB" id="TriTrypDB:TcCLB.508245.70"/>
<dbReference type="Proteomes" id="UP000246121">
    <property type="component" value="Unassembled WGS sequence"/>
</dbReference>
<dbReference type="VEuPathDB" id="TriTrypDB:TcBrA4_0172990"/>
<dbReference type="VEuPathDB" id="TriTrypDB:TcCLB.503859.40"/>
<feature type="compositionally biased region" description="Polar residues" evidence="1">
    <location>
        <begin position="227"/>
        <end position="239"/>
    </location>
</feature>
<dbReference type="VEuPathDB" id="TriTrypDB:TcCL_ESM07516"/>
<evidence type="ECO:0000313" key="6">
    <source>
        <dbReference type="Proteomes" id="UP000246121"/>
    </source>
</evidence>
<sequence length="444" mass="44161">MAMMMAGRVLLVCALCVLWCGAGGIHAGEVDKNLVGDCMASGVLGANRLRMPSVCDKVVISLPSRIVSSITAAEASTNDDASGIIGGNPESHSGAAAAGSVSGGAGGAGGSGGGGVTSGGSGDSAGGSDGNRNTSEDPKGGGGGSLQSPPSDDPNSPSIPNEVGDSQNTEVSLSLEKISPESAAGSPPTASPGNTPPKVETPDKSKPKEEEKEPSLTQAAAPISVNDKASTGDQNQQNDVGKVDHSSNQTSPPVPPSAVTSPVLSKEPATPRKEPSPSDASLLAPNAPQTTKGQEQKTSVLTAKMESKAPEIPSEDNVVQQQGQNTTTRELMETSSGGSEAETTTSSTFKSGTGEVQSTADADDDQRPNPSESQDDLEGTDINNSPTADEAAPQSAITLTTAQKNDTAMPGNSDGSTAVSHTTSPLLLLLLVVACAAAAVVVAA</sequence>
<dbReference type="VEuPathDB" id="TriTrypDB:C4B63_106g57"/>
<accession>A0A2V2UVR4</accession>
<feature type="compositionally biased region" description="Basic and acidic residues" evidence="1">
    <location>
        <begin position="200"/>
        <end position="214"/>
    </location>
</feature>
<dbReference type="VEuPathDB" id="TriTrypDB:TcCL_NonESM09863"/>
<name>A0A2V2UVR4_TRYCR</name>
<feature type="compositionally biased region" description="Polar residues" evidence="1">
    <location>
        <begin position="287"/>
        <end position="301"/>
    </location>
</feature>
<evidence type="ECO:0000256" key="1">
    <source>
        <dbReference type="SAM" id="MobiDB-lite"/>
    </source>
</evidence>
<evidence type="ECO:0000256" key="3">
    <source>
        <dbReference type="SAM" id="SignalP"/>
    </source>
</evidence>
<protein>
    <submittedName>
        <fullName evidence="4">Mucin-associated surface protein (MASP)</fullName>
    </submittedName>
</protein>
<keyword evidence="2" id="KW-0472">Membrane</keyword>
<keyword evidence="2" id="KW-1133">Transmembrane helix</keyword>
<feature type="transmembrane region" description="Helical" evidence="2">
    <location>
        <begin position="426"/>
        <end position="443"/>
    </location>
</feature>
<dbReference type="AlphaFoldDB" id="A0A2V2UVR4"/>
<dbReference type="VEuPathDB" id="TriTrypDB:TCDM_10396"/>
<dbReference type="VEuPathDB" id="TriTrypDB:C3747_177g12"/>
<keyword evidence="3" id="KW-0732">Signal</keyword>